<dbReference type="Proteomes" id="UP000198618">
    <property type="component" value="Unassembled WGS sequence"/>
</dbReference>
<reference evidence="1 2" key="1">
    <citation type="submission" date="2016-10" db="EMBL/GenBank/DDBJ databases">
        <authorList>
            <person name="de Groot N.N."/>
        </authorList>
    </citation>
    <scope>NUCLEOTIDE SEQUENCE [LARGE SCALE GENOMIC DNA]</scope>
    <source>
        <strain evidence="1 2">IBRC-M 10780</strain>
    </source>
</reference>
<accession>A0A1I0AYZ4</accession>
<evidence type="ECO:0000313" key="1">
    <source>
        <dbReference type="EMBL" id="SES99460.1"/>
    </source>
</evidence>
<evidence type="ECO:0000313" key="2">
    <source>
        <dbReference type="Proteomes" id="UP000198618"/>
    </source>
</evidence>
<sequence>MSCSHCKSKEDCVCEVVRKIVKAQDEVAAAANDNCCTTGCKQAIEQLLSPAAAPTDTTIPFLLYCKGDCDLFVATGVRENSVYECVETAVFRAKKVDKDCCAVLELLEFEETTPPPLHHHKKPSGCEVIVPPNTGNLVETGICITVDLHCFCAIQCLSPTTPLEA</sequence>
<gene>
    <name evidence="1" type="ORF">SAMN05216389_10495</name>
</gene>
<keyword evidence="1" id="KW-0946">Virion</keyword>
<name>A0A1I0AYZ4_9BACI</name>
<dbReference type="AlphaFoldDB" id="A0A1I0AYZ4"/>
<dbReference type="OrthoDB" id="1655185at2"/>
<keyword evidence="1" id="KW-0167">Capsid protein</keyword>
<dbReference type="RefSeq" id="WP_090867894.1">
    <property type="nucleotide sequence ID" value="NZ_FOHE01000004.1"/>
</dbReference>
<dbReference type="InterPro" id="IPR019593">
    <property type="entry name" value="Spore_coat_protein_Z/Y"/>
</dbReference>
<keyword evidence="2" id="KW-1185">Reference proteome</keyword>
<dbReference type="EMBL" id="FOHE01000004">
    <property type="protein sequence ID" value="SES99460.1"/>
    <property type="molecule type" value="Genomic_DNA"/>
</dbReference>
<dbReference type="STRING" id="930131.SAMN05216389_10495"/>
<organism evidence="1 2">
    <name type="scientific">Oceanobacillus limi</name>
    <dbReference type="NCBI Taxonomy" id="930131"/>
    <lineage>
        <taxon>Bacteria</taxon>
        <taxon>Bacillati</taxon>
        <taxon>Bacillota</taxon>
        <taxon>Bacilli</taxon>
        <taxon>Bacillales</taxon>
        <taxon>Bacillaceae</taxon>
        <taxon>Oceanobacillus</taxon>
    </lineage>
</organism>
<protein>
    <submittedName>
        <fullName evidence="1">Spore coat protein Z</fullName>
    </submittedName>
</protein>
<proteinExistence type="predicted"/>
<dbReference type="Pfam" id="PF10612">
    <property type="entry name" value="Spore-coat_CotZ"/>
    <property type="match status" value="1"/>
</dbReference>